<dbReference type="InterPro" id="IPR018511">
    <property type="entry name" value="Hemolysin-typ_Ca-bd_CS"/>
</dbReference>
<keyword evidence="2" id="KW-0964">Secreted</keyword>
<reference evidence="5 6" key="1">
    <citation type="journal article" date="2015" name="Int. J. Syst. Evol. Microbiol.">
        <title>Aestuariivita atlantica sp. nov., isolated from deep sea sediment of the Atlantic Ocean.</title>
        <authorList>
            <person name="Li G."/>
            <person name="Lai Q."/>
            <person name="Du Y."/>
            <person name="Liu X."/>
            <person name="Sun F."/>
            <person name="Shao Z."/>
        </authorList>
    </citation>
    <scope>NUCLEOTIDE SEQUENCE [LARGE SCALE GENOMIC DNA]</scope>
    <source>
        <strain evidence="5 6">22II-S11-z3</strain>
    </source>
</reference>
<dbReference type="EMBL" id="AQQZ01000006">
    <property type="protein sequence ID" value="KNG93081.1"/>
    <property type="molecule type" value="Genomic_DNA"/>
</dbReference>
<dbReference type="RefSeq" id="WP_082176338.1">
    <property type="nucleotide sequence ID" value="NZ_AQQZ01000006.1"/>
</dbReference>
<dbReference type="Pfam" id="PF21959">
    <property type="entry name" value="DUF6923"/>
    <property type="match status" value="1"/>
</dbReference>
<evidence type="ECO:0000313" key="5">
    <source>
        <dbReference type="EMBL" id="KNG93081.1"/>
    </source>
</evidence>
<comment type="subcellular location">
    <subcellularLocation>
        <location evidence="1">Secreted</location>
    </subcellularLocation>
</comment>
<dbReference type="PANTHER" id="PTHR38340">
    <property type="entry name" value="S-LAYER PROTEIN"/>
    <property type="match status" value="1"/>
</dbReference>
<evidence type="ECO:0000313" key="6">
    <source>
        <dbReference type="Proteomes" id="UP000036938"/>
    </source>
</evidence>
<proteinExistence type="predicted"/>
<dbReference type="InterPro" id="IPR001343">
    <property type="entry name" value="Hemolysn_Ca-bd"/>
</dbReference>
<sequence length="819" mass="83433">MSLLTLGSDQHDVLSGSGQTDTITGMGGDDTITGNSGNDVLIGDGPDGNLVTDVNNALTFAQYGESGAWAATTTASGAQEMTQSVQTQAGSNYTLSFEAASNVAGGTMYGLIEVLWNGVVIDSFDTTSGEFQPHSLTLAGNGGAGELTFRASEGAGTGGPVIHDDGAILSYDRTVTIGGTEMDVRAVAGGQPYIYQVINGTMYAFDPATETYTQLGADATVVVNSIGFNMEDDLFYGVAVRDGVDSLGNAVTSSDIVMLDAQGNSYRVGDAPYRSWTGDFDDAGNLWSFHSSMDRIMMVDVDQFDANGNPVTTVFKFDKDLVTDKLWDLAYNADLQAFQGVVSASVEGGTAQLMTVDISDVASGGEPQFTTVDIAGTIIDGVFHEGAPRITFGAAVVDREGTLYVGGNGGDHDMNDATATSGGIYRVDTDPDTGAVTLVLVADAPKSYSNDGAFDPRAIDPFVPVDAGAVVLIESPTLVQTAVPGTSFNDSINGNAGSDSVFGGFGSDLLIGSSNGDTLDGGVEDDVIHGGAGPDYLGGMKSYYDASGLRYDAFGNLLPEDDDMLIGGAGNDYIFGSAGHDTLDGGTGNDTLIGGSGHDILTAGDGDDDLRGGGENDQLIGGAGTDRLIGGAGDDAIAGGFGNDVVVGGTGNDSIMGEDGDDVIAGGPGSDAIAGGAGADRIRAGLGDDTVTGGDDRDYINAHGGDDVVDGGAARDLIYGGAGNDTLTGGEGRDVFIFRSDALDGGTDVITDFAGDRVHLKGLDLLAGGTTAEAWIADHVVWSAPDVLSISIDGLTIDLIDHQNLGAAFFEEVTSALVF</sequence>
<dbReference type="InterPro" id="IPR050557">
    <property type="entry name" value="RTX_toxin/Mannuronan_C5-epim"/>
</dbReference>
<protein>
    <recommendedName>
        <fullName evidence="4">DUF6923 domain-containing protein</fullName>
    </recommendedName>
</protein>
<evidence type="ECO:0000256" key="2">
    <source>
        <dbReference type="ARBA" id="ARBA00022525"/>
    </source>
</evidence>
<feature type="region of interest" description="Disordered" evidence="3">
    <location>
        <begin position="1"/>
        <end position="30"/>
    </location>
</feature>
<dbReference type="STRING" id="1317121.ATO11_14300"/>
<evidence type="ECO:0000259" key="4">
    <source>
        <dbReference type="Pfam" id="PF21959"/>
    </source>
</evidence>
<dbReference type="SUPFAM" id="SSF51120">
    <property type="entry name" value="beta-Roll"/>
    <property type="match status" value="3"/>
</dbReference>
<dbReference type="PANTHER" id="PTHR38340:SF1">
    <property type="entry name" value="S-LAYER PROTEIN"/>
    <property type="match status" value="1"/>
</dbReference>
<dbReference type="PROSITE" id="PS00330">
    <property type="entry name" value="HEMOLYSIN_CALCIUM"/>
    <property type="match status" value="5"/>
</dbReference>
<keyword evidence="6" id="KW-1185">Reference proteome</keyword>
<dbReference type="GO" id="GO:0005509">
    <property type="term" value="F:calcium ion binding"/>
    <property type="evidence" value="ECO:0007669"/>
    <property type="project" value="InterPro"/>
</dbReference>
<comment type="caution">
    <text evidence="5">The sequence shown here is derived from an EMBL/GenBank/DDBJ whole genome shotgun (WGS) entry which is preliminary data.</text>
</comment>
<feature type="compositionally biased region" description="Low complexity" evidence="3">
    <location>
        <begin position="18"/>
        <end position="30"/>
    </location>
</feature>
<feature type="domain" description="DUF6923" evidence="4">
    <location>
        <begin position="208"/>
        <end position="453"/>
    </location>
</feature>
<evidence type="ECO:0000256" key="1">
    <source>
        <dbReference type="ARBA" id="ARBA00004613"/>
    </source>
</evidence>
<dbReference type="PRINTS" id="PR00313">
    <property type="entry name" value="CABNDNGRPT"/>
</dbReference>
<dbReference type="OrthoDB" id="8479154at2"/>
<accession>A0A0L1JMV0</accession>
<gene>
    <name evidence="5" type="ORF">ATO11_14300</name>
</gene>
<dbReference type="InterPro" id="IPR054215">
    <property type="entry name" value="DUF6923"/>
</dbReference>
<dbReference type="InterPro" id="IPR011049">
    <property type="entry name" value="Serralysin-like_metalloprot_C"/>
</dbReference>
<dbReference type="Proteomes" id="UP000036938">
    <property type="component" value="Unassembled WGS sequence"/>
</dbReference>
<dbReference type="AlphaFoldDB" id="A0A0L1JMV0"/>
<dbReference type="Gene3D" id="2.150.10.10">
    <property type="entry name" value="Serralysin-like metalloprotease, C-terminal"/>
    <property type="match status" value="5"/>
</dbReference>
<organism evidence="5 6">
    <name type="scientific">Pseudaestuariivita atlantica</name>
    <dbReference type="NCBI Taxonomy" id="1317121"/>
    <lineage>
        <taxon>Bacteria</taxon>
        <taxon>Pseudomonadati</taxon>
        <taxon>Pseudomonadota</taxon>
        <taxon>Alphaproteobacteria</taxon>
        <taxon>Rhodobacterales</taxon>
        <taxon>Paracoccaceae</taxon>
        <taxon>Pseudaestuariivita</taxon>
    </lineage>
</organism>
<dbReference type="Pfam" id="PF00353">
    <property type="entry name" value="HemolysinCabind"/>
    <property type="match status" value="6"/>
</dbReference>
<evidence type="ECO:0000256" key="3">
    <source>
        <dbReference type="SAM" id="MobiDB-lite"/>
    </source>
</evidence>
<dbReference type="GO" id="GO:0005576">
    <property type="term" value="C:extracellular region"/>
    <property type="evidence" value="ECO:0007669"/>
    <property type="project" value="UniProtKB-SubCell"/>
</dbReference>
<name>A0A0L1JMV0_9RHOB</name>